<accession>A0A9D1EC40</accession>
<evidence type="ECO:0000313" key="1">
    <source>
        <dbReference type="EMBL" id="HIR87455.1"/>
    </source>
</evidence>
<dbReference type="InterPro" id="IPR013688">
    <property type="entry name" value="GBS_Bsp-like"/>
</dbReference>
<sequence length="826" mass="91839">MRKRAMAGILAAVMLVTAGISGISQTVLAEEVEKGRWARTESVMPRSAVGRVVQGEIHDIFPESYWSYLDALQAAHPNWKFEAMHTGLDWSYVIDEEMYPRTNLVESGYYPSSWLDLNSFNYKTNSWEIGSAPDWVQANRQIVEAYMDPRNFLNEENIFQFEKLTFDPETQTESGVQAITKGIFMETNLLENGMTYAQAFMQIAKEVNVSPYHLASRVRQEQGLGNSPLISGTVAGYEGYYNYFNIEASGVTMDEIIRNGLEEAKRSGWNTRYAALLGGSRKVAENYISKGQDTLYLQKFDVDPQYNGMFWHQYMQNLCAAESESQSIRKAYVNMGIVNSSFTFKIPVYENMPASPTQKPTGTGNPNDRLKSITVNGTELINFDAEDLSSTYYSIDVPCDTETATVNAQTVASTTATSYNKTTALSSGKTTTISIQTQAQNGTTRDYTVDVTAADHNFVLTEIDGEQVNKCSRCGKLQAPDIDGSGNPNDLPIKDVQISNVTSDGYRVTVKLANANAATEIKFPTWTEKNGQDDIIWYSKNVTSDTVVYDIKTKDHNNETGKYFTHVYIYNGADQIGLYGQEINVPAKSNPAMIQTVNFSDITSDGYTINVQLKNSSSAQKIQFPTWSEKNGQDDIIWYDGKISGDTVTYQVKTSDHNGDTGKYFTHVYLTDKDGTVTVYGGEINIPEKETAPTISYSAHVQNKGWQSWSTSGTIGTTGSSLRLEAFKIKLNSNIAGKVEYSAHVQNIGWQDWVSDGEIAGTTGKSLRIEAMKIRLSGEIADKYDVQYRAHSQNVGWMDWVSNGTLAGTTGKSLRLEALQIRLVKK</sequence>
<dbReference type="Pfam" id="PF07538">
    <property type="entry name" value="ChW"/>
    <property type="match status" value="3"/>
</dbReference>
<name>A0A9D1EC40_9FIRM</name>
<reference evidence="1" key="1">
    <citation type="submission" date="2020-10" db="EMBL/GenBank/DDBJ databases">
        <authorList>
            <person name="Gilroy R."/>
        </authorList>
    </citation>
    <scope>NUCLEOTIDE SEQUENCE</scope>
    <source>
        <strain evidence="1">ChiW13-3771</strain>
    </source>
</reference>
<dbReference type="InterPro" id="IPR006637">
    <property type="entry name" value="ChW"/>
</dbReference>
<comment type="caution">
    <text evidence="1">The sequence shown here is derived from an EMBL/GenBank/DDBJ whole genome shotgun (WGS) entry which is preliminary data.</text>
</comment>
<dbReference type="Pfam" id="PF08481">
    <property type="entry name" value="GBS_Bsp-like"/>
    <property type="match status" value="2"/>
</dbReference>
<dbReference type="EMBL" id="DVHN01000003">
    <property type="protein sequence ID" value="HIR87455.1"/>
    <property type="molecule type" value="Genomic_DNA"/>
</dbReference>
<proteinExistence type="predicted"/>
<gene>
    <name evidence="1" type="ORF">IAC96_00745</name>
</gene>
<dbReference type="SMART" id="SM00728">
    <property type="entry name" value="ChW"/>
    <property type="match status" value="3"/>
</dbReference>
<dbReference type="AlphaFoldDB" id="A0A9D1EC40"/>
<evidence type="ECO:0000313" key="2">
    <source>
        <dbReference type="Proteomes" id="UP000824201"/>
    </source>
</evidence>
<reference evidence="1" key="2">
    <citation type="journal article" date="2021" name="PeerJ">
        <title>Extensive microbial diversity within the chicken gut microbiome revealed by metagenomics and culture.</title>
        <authorList>
            <person name="Gilroy R."/>
            <person name="Ravi A."/>
            <person name="Getino M."/>
            <person name="Pursley I."/>
            <person name="Horton D.L."/>
            <person name="Alikhan N.F."/>
            <person name="Baker D."/>
            <person name="Gharbi K."/>
            <person name="Hall N."/>
            <person name="Watson M."/>
            <person name="Adriaenssens E.M."/>
            <person name="Foster-Nyarko E."/>
            <person name="Jarju S."/>
            <person name="Secka A."/>
            <person name="Antonio M."/>
            <person name="Oren A."/>
            <person name="Chaudhuri R.R."/>
            <person name="La Ragione R."/>
            <person name="Hildebrand F."/>
            <person name="Pallen M.J."/>
        </authorList>
    </citation>
    <scope>NUCLEOTIDE SEQUENCE</scope>
    <source>
        <strain evidence="1">ChiW13-3771</strain>
    </source>
</reference>
<dbReference type="Gene3D" id="2.60.40.3760">
    <property type="match status" value="2"/>
</dbReference>
<protein>
    <submittedName>
        <fullName evidence="1">GBS Bsp-like repeat-containing protein</fullName>
    </submittedName>
</protein>
<organism evidence="1 2">
    <name type="scientific">Candidatus Fimimorpha faecalis</name>
    <dbReference type="NCBI Taxonomy" id="2840824"/>
    <lineage>
        <taxon>Bacteria</taxon>
        <taxon>Bacillati</taxon>
        <taxon>Bacillota</taxon>
        <taxon>Clostridia</taxon>
        <taxon>Eubacteriales</taxon>
        <taxon>Candidatus Fimimorpha</taxon>
    </lineage>
</organism>
<dbReference type="Proteomes" id="UP000824201">
    <property type="component" value="Unassembled WGS sequence"/>
</dbReference>